<dbReference type="Proteomes" id="UP000520291">
    <property type="component" value="Unassembled WGS sequence"/>
</dbReference>
<reference evidence="3" key="4">
    <citation type="journal article" date="2021" name="PLoS Genet.">
        <title>Mobile Type VI secretion system loci of the gut Bacteroidales display extensive intra-ecosystem transfer, multi-species spread and geographical clustering.</title>
        <authorList>
            <person name="Garcia-Bayona L."/>
            <person name="Coyne M.J."/>
            <person name="Comstock L.E."/>
        </authorList>
    </citation>
    <scope>NUCLEOTIDE SEQUENCE</scope>
    <source>
        <strain evidence="3">CL11T00C20</strain>
    </source>
</reference>
<evidence type="ECO:0000313" key="7">
    <source>
        <dbReference type="Proteomes" id="UP000520291"/>
    </source>
</evidence>
<organism evidence="4 5">
    <name type="scientific">Bacteroides eggerthii</name>
    <dbReference type="NCBI Taxonomy" id="28111"/>
    <lineage>
        <taxon>Bacteria</taxon>
        <taxon>Pseudomonadati</taxon>
        <taxon>Bacteroidota</taxon>
        <taxon>Bacteroidia</taxon>
        <taxon>Bacteroidales</taxon>
        <taxon>Bacteroidaceae</taxon>
        <taxon>Bacteroides</taxon>
    </lineage>
</organism>
<sequence length="79" mass="9146">MWDRYSPLAKINFIVCGSIYSLMKHIFEDHKEPLFGRLTSKFVLKPFKTSVLIEILRDYNPAYTPDDLLCLYTLTGGVT</sequence>
<evidence type="ECO:0000313" key="3">
    <source>
        <dbReference type="EMBL" id="QUT43965.1"/>
    </source>
</evidence>
<dbReference type="Proteomes" id="UP000335496">
    <property type="component" value="Unassembled WGS sequence"/>
</dbReference>
<reference evidence="1 6" key="1">
    <citation type="journal article" date="2019" name="Nat. Med.">
        <title>A library of human gut bacterial isolates paired with longitudinal multiomics data enables mechanistic microbiome research.</title>
        <authorList>
            <person name="Poyet M."/>
            <person name="Groussin M."/>
            <person name="Gibbons S.M."/>
            <person name="Avila-Pacheco J."/>
            <person name="Jiang X."/>
            <person name="Kearney S.M."/>
            <person name="Perrotta A.R."/>
            <person name="Berdy B."/>
            <person name="Zhao S."/>
            <person name="Lieberman T.D."/>
            <person name="Swanson P.K."/>
            <person name="Smith M."/>
            <person name="Roesemann S."/>
            <person name="Alexander J.E."/>
            <person name="Rich S.A."/>
            <person name="Livny J."/>
            <person name="Vlamakis H."/>
            <person name="Clish C."/>
            <person name="Bullock K."/>
            <person name="Deik A."/>
            <person name="Scott J."/>
            <person name="Pierce K.A."/>
            <person name="Xavier R.J."/>
            <person name="Alm E.J."/>
        </authorList>
    </citation>
    <scope>NUCLEOTIDE SEQUENCE [LARGE SCALE GENOMIC DNA]</scope>
    <source>
        <strain evidence="1 6">BIOML-A1</strain>
    </source>
</reference>
<dbReference type="PANTHER" id="PTHR34704:SF1">
    <property type="entry name" value="ATPASE"/>
    <property type="match status" value="1"/>
</dbReference>
<evidence type="ECO:0000313" key="1">
    <source>
        <dbReference type="EMBL" id="KAA5274733.1"/>
    </source>
</evidence>
<dbReference type="EMBL" id="VVZX01000007">
    <property type="protein sequence ID" value="KAA5274733.1"/>
    <property type="molecule type" value="Genomic_DNA"/>
</dbReference>
<evidence type="ECO:0000313" key="4">
    <source>
        <dbReference type="EMBL" id="RYT68410.1"/>
    </source>
</evidence>
<gene>
    <name evidence="4" type="ORF">EAJ03_18185</name>
    <name evidence="1" type="ORF">F2Z23_06490</name>
    <name evidence="2" type="ORF">HF841_15415</name>
    <name evidence="3" type="ORF">INE88_00753</name>
</gene>
<dbReference type="EMBL" id="RCXL01000042">
    <property type="protein sequence ID" value="RYT68410.1"/>
    <property type="molecule type" value="Genomic_DNA"/>
</dbReference>
<reference evidence="4 5" key="2">
    <citation type="journal article" date="2019" name="Science, e1252229">
        <title>Invertible promoters mediate bacterial phase variation, antibiotic resistance, and host adaptation in the gut.</title>
        <authorList>
            <person name="Jiang X."/>
            <person name="Hall A.B."/>
            <person name="Arthur T.D."/>
            <person name="Plichta D.R."/>
            <person name="Covington C.T."/>
            <person name="Poyet M."/>
            <person name="Crothers J."/>
            <person name="Moses P.L."/>
            <person name="Tolonen A.C."/>
            <person name="Vlamakis H."/>
            <person name="Alm E.J."/>
            <person name="Xavier R.J."/>
        </authorList>
    </citation>
    <scope>NUCLEOTIDE SEQUENCE [LARGE SCALE GENOMIC DNA]</scope>
    <source>
        <strain evidence="5">bj_0095</strain>
        <strain evidence="4">Bj_0095</strain>
    </source>
</reference>
<dbReference type="Proteomes" id="UP000679226">
    <property type="component" value="Chromosome"/>
</dbReference>
<dbReference type="EMBL" id="CP072227">
    <property type="protein sequence ID" value="QUT43965.1"/>
    <property type="molecule type" value="Genomic_DNA"/>
</dbReference>
<keyword evidence="6" id="KW-1185">Reference proteome</keyword>
<name>A0A415RTR3_9BACE</name>
<dbReference type="Proteomes" id="UP000291917">
    <property type="component" value="Unassembled WGS sequence"/>
</dbReference>
<evidence type="ECO:0000313" key="2">
    <source>
        <dbReference type="EMBL" id="NME87387.1"/>
    </source>
</evidence>
<dbReference type="Gene3D" id="3.40.50.300">
    <property type="entry name" value="P-loop containing nucleotide triphosphate hydrolases"/>
    <property type="match status" value="1"/>
</dbReference>
<dbReference type="SUPFAM" id="SSF52540">
    <property type="entry name" value="P-loop containing nucleoside triphosphate hydrolases"/>
    <property type="match status" value="1"/>
</dbReference>
<dbReference type="RefSeq" id="WP_021939656.1">
    <property type="nucleotide sequence ID" value="NZ_DAWCJA010000126.1"/>
</dbReference>
<evidence type="ECO:0000313" key="5">
    <source>
        <dbReference type="Proteomes" id="UP000291917"/>
    </source>
</evidence>
<dbReference type="AlphaFoldDB" id="A0A415RTR3"/>
<protein>
    <submittedName>
        <fullName evidence="4">Uncharacterized protein</fullName>
    </submittedName>
</protein>
<dbReference type="EMBL" id="JABAGL010000023">
    <property type="protein sequence ID" value="NME87387.1"/>
    <property type="molecule type" value="Genomic_DNA"/>
</dbReference>
<dbReference type="InterPro" id="IPR027417">
    <property type="entry name" value="P-loop_NTPase"/>
</dbReference>
<proteinExistence type="predicted"/>
<dbReference type="KEGG" id="beg:INE88_00753"/>
<evidence type="ECO:0000313" key="6">
    <source>
        <dbReference type="Proteomes" id="UP000335496"/>
    </source>
</evidence>
<accession>A0A415RTR3</accession>
<dbReference type="PANTHER" id="PTHR34704">
    <property type="entry name" value="ATPASE"/>
    <property type="match status" value="1"/>
</dbReference>
<reference evidence="2 7" key="3">
    <citation type="submission" date="2020-04" db="EMBL/GenBank/DDBJ databases">
        <authorList>
            <person name="Hitch T.C.A."/>
            <person name="Wylensek D."/>
            <person name="Clavel T."/>
        </authorList>
    </citation>
    <scope>NUCLEOTIDE SEQUENCE [LARGE SCALE GENOMIC DNA]</scope>
    <source>
        <strain evidence="2 7">WCA3-601-WT-5E</strain>
    </source>
</reference>